<organism evidence="1">
    <name type="scientific">Triticum urartu</name>
    <name type="common">Red wild einkorn</name>
    <name type="synonym">Crithodium urartu</name>
    <dbReference type="NCBI Taxonomy" id="4572"/>
    <lineage>
        <taxon>Eukaryota</taxon>
        <taxon>Viridiplantae</taxon>
        <taxon>Streptophyta</taxon>
        <taxon>Embryophyta</taxon>
        <taxon>Tracheophyta</taxon>
        <taxon>Spermatophyta</taxon>
        <taxon>Magnoliopsida</taxon>
        <taxon>Liliopsida</taxon>
        <taxon>Poales</taxon>
        <taxon>Poaceae</taxon>
        <taxon>BOP clade</taxon>
        <taxon>Pooideae</taxon>
        <taxon>Triticodae</taxon>
        <taxon>Triticeae</taxon>
        <taxon>Triticinae</taxon>
        <taxon>Triticum</taxon>
    </lineage>
</organism>
<sequence length="198" mass="22045">MGYYLIFGALSNAYSAHHYSHAGQRDSSVAAQYSCGDPGDEDIRDISPAEYGESAMKPDPQAPRTRVDQERAGDELIIYGGRMGFCVLHRSVNKIAPEFRNVVAKGRAPFGFSLIFALDEGSGLMVKHPLEKGDALRENTRLCRCECPAIIRLLRTLDNGGYITEHRVEHNNVMTPGEMLHWPSHKHIDVYMGGLVRD</sequence>
<accession>M7ZSK6</accession>
<evidence type="ECO:0000313" key="1">
    <source>
        <dbReference type="EMBL" id="EMS62596.1"/>
    </source>
</evidence>
<dbReference type="EMBL" id="KD080518">
    <property type="protein sequence ID" value="EMS62596.1"/>
    <property type="molecule type" value="Genomic_DNA"/>
</dbReference>
<gene>
    <name evidence="1" type="ORF">TRIUR3_32956</name>
</gene>
<dbReference type="PANTHER" id="PTHR47482">
    <property type="entry name" value="OS11G0632001 PROTEIN"/>
    <property type="match status" value="1"/>
</dbReference>
<reference evidence="1" key="1">
    <citation type="journal article" date="2013" name="Nature">
        <title>Draft genome of the wheat A-genome progenitor Triticum urartu.</title>
        <authorList>
            <person name="Ling H.Q."/>
            <person name="Zhao S."/>
            <person name="Liu D."/>
            <person name="Wang J."/>
            <person name="Sun H."/>
            <person name="Zhang C."/>
            <person name="Fan H."/>
            <person name="Li D."/>
            <person name="Dong L."/>
            <person name="Tao Y."/>
            <person name="Gao C."/>
            <person name="Wu H."/>
            <person name="Li Y."/>
            <person name="Cui Y."/>
            <person name="Guo X."/>
            <person name="Zheng S."/>
            <person name="Wang B."/>
            <person name="Yu K."/>
            <person name="Liang Q."/>
            <person name="Yang W."/>
            <person name="Lou X."/>
            <person name="Chen J."/>
            <person name="Feng M."/>
            <person name="Jian J."/>
            <person name="Zhang X."/>
            <person name="Luo G."/>
            <person name="Jiang Y."/>
            <person name="Liu J."/>
            <person name="Wang Z."/>
            <person name="Sha Y."/>
            <person name="Zhang B."/>
            <person name="Wu H."/>
            <person name="Tang D."/>
            <person name="Shen Q."/>
            <person name="Xue P."/>
            <person name="Zou S."/>
            <person name="Wang X."/>
            <person name="Liu X."/>
            <person name="Wang F."/>
            <person name="Yang Y."/>
            <person name="An X."/>
            <person name="Dong Z."/>
            <person name="Zhang K."/>
            <person name="Zhang X."/>
            <person name="Luo M.C."/>
            <person name="Dvorak J."/>
            <person name="Tong Y."/>
            <person name="Wang J."/>
            <person name="Yang H."/>
            <person name="Li Z."/>
            <person name="Wang D."/>
            <person name="Zhang A."/>
            <person name="Wang J."/>
        </authorList>
    </citation>
    <scope>NUCLEOTIDE SEQUENCE</scope>
</reference>
<dbReference type="PANTHER" id="PTHR47482:SF5">
    <property type="entry name" value="FAR1 DOMAIN-CONTAINING PROTEIN"/>
    <property type="match status" value="1"/>
</dbReference>
<proteinExistence type="predicted"/>
<protein>
    <submittedName>
        <fullName evidence="1">Uncharacterized protein</fullName>
    </submittedName>
</protein>
<dbReference type="AlphaFoldDB" id="M7ZSK6"/>
<name>M7ZSK6_TRIUA</name>